<dbReference type="InterPro" id="IPR014347">
    <property type="entry name" value="Tautomerase/MIF_sf"/>
</dbReference>
<sequence>MPKTLVEVRRSYAADSARQILDAVHEALVAAFRIPREDRGVRLIAHAPERFDPPDGLAPPESYTLVTIDCFAGRSLDAKRRLYAEIAVRLAVAGIPRGHVSVILREIPLENWGTTAGVPAADADLGFAVEV</sequence>
<reference evidence="1 2" key="1">
    <citation type="submission" date="2019-06" db="EMBL/GenBank/DDBJ databases">
        <title>Sequencing the genomes of 1000 actinobacteria strains.</title>
        <authorList>
            <person name="Klenk H.-P."/>
        </authorList>
    </citation>
    <scope>NUCLEOTIDE SEQUENCE [LARGE SCALE GENOMIC DNA]</scope>
    <source>
        <strain evidence="1 2">DSM 20427</strain>
    </source>
</reference>
<dbReference type="InterPro" id="IPR037479">
    <property type="entry name" value="Tauto_MSAD"/>
</dbReference>
<dbReference type="Gene3D" id="3.30.429.10">
    <property type="entry name" value="Macrophage Migration Inhibitory Factor"/>
    <property type="match status" value="1"/>
</dbReference>
<dbReference type="Pfam" id="PF14552">
    <property type="entry name" value="Tautomerase_2"/>
    <property type="match status" value="1"/>
</dbReference>
<dbReference type="PANTHER" id="PTHR38460">
    <property type="entry name" value="TAUTOMERASE YOLI-RELATED"/>
    <property type="match status" value="1"/>
</dbReference>
<gene>
    <name evidence="1" type="ORF">FHX68_0106</name>
</gene>
<dbReference type="PANTHER" id="PTHR38460:SF1">
    <property type="entry name" value="TAUTOMERASE YOLI-RELATED"/>
    <property type="match status" value="1"/>
</dbReference>
<proteinExistence type="predicted"/>
<dbReference type="Proteomes" id="UP000319804">
    <property type="component" value="Unassembled WGS sequence"/>
</dbReference>
<evidence type="ECO:0000313" key="1">
    <source>
        <dbReference type="EMBL" id="TQN00039.1"/>
    </source>
</evidence>
<evidence type="ECO:0000313" key="2">
    <source>
        <dbReference type="Proteomes" id="UP000319804"/>
    </source>
</evidence>
<dbReference type="SUPFAM" id="SSF55331">
    <property type="entry name" value="Tautomerase/MIF"/>
    <property type="match status" value="1"/>
</dbReference>
<dbReference type="AlphaFoldDB" id="A0A4Y3UQF2"/>
<protein>
    <submittedName>
        <fullName evidence="1">Phenylpyruvate tautomerase PptA (4-oxalocrotonate tautomerase family)</fullName>
    </submittedName>
</protein>
<dbReference type="EMBL" id="VFPS01000001">
    <property type="protein sequence ID" value="TQN00039.1"/>
    <property type="molecule type" value="Genomic_DNA"/>
</dbReference>
<organism evidence="1 2">
    <name type="scientific">Microbacterium lacticum</name>
    <dbReference type="NCBI Taxonomy" id="33885"/>
    <lineage>
        <taxon>Bacteria</taxon>
        <taxon>Bacillati</taxon>
        <taxon>Actinomycetota</taxon>
        <taxon>Actinomycetes</taxon>
        <taxon>Micrococcales</taxon>
        <taxon>Microbacteriaceae</taxon>
        <taxon>Microbacterium</taxon>
    </lineage>
</organism>
<comment type="caution">
    <text evidence="1">The sequence shown here is derived from an EMBL/GenBank/DDBJ whole genome shotgun (WGS) entry which is preliminary data.</text>
</comment>
<keyword evidence="1" id="KW-0670">Pyruvate</keyword>
<name>A0A4Y3UQF2_9MICO</name>
<dbReference type="OrthoDB" id="9804765at2"/>
<keyword evidence="2" id="KW-1185">Reference proteome</keyword>
<accession>A0A4Y3UQF2</accession>
<dbReference type="RefSeq" id="WP_141380925.1">
    <property type="nucleotide sequence ID" value="NZ_BJNA01000038.1"/>
</dbReference>